<dbReference type="SUPFAM" id="SSF56808">
    <property type="entry name" value="Ribosomal protein L1"/>
    <property type="match status" value="1"/>
</dbReference>
<evidence type="ECO:0000256" key="7">
    <source>
        <dbReference type="ARBA" id="ARBA00022980"/>
    </source>
</evidence>
<dbReference type="Proteomes" id="UP001304300">
    <property type="component" value="Chromosome"/>
</dbReference>
<keyword evidence="6 10" id="KW-0694">RNA-binding</keyword>
<dbReference type="Gene3D" id="3.30.190.20">
    <property type="match status" value="1"/>
</dbReference>
<dbReference type="FunFam" id="3.40.50.790:FF:000001">
    <property type="entry name" value="50S ribosomal protein L1"/>
    <property type="match status" value="1"/>
</dbReference>
<evidence type="ECO:0000313" key="12">
    <source>
        <dbReference type="EMBL" id="WOO40897.1"/>
    </source>
</evidence>
<comment type="function">
    <text evidence="10">Protein L1 is also a translational repressor protein, it controls the translation of the L11 operon by binding to its mRNA.</text>
</comment>
<evidence type="ECO:0000256" key="1">
    <source>
        <dbReference type="ARBA" id="ARBA00010531"/>
    </source>
</evidence>
<comment type="function">
    <text evidence="10">Binds directly to 23S rRNA. The L1 stalk is quite mobile in the ribosome, and is involved in E site tRNA release.</text>
</comment>
<dbReference type="InterPro" id="IPR023673">
    <property type="entry name" value="Ribosomal_uL1_CS"/>
</dbReference>
<dbReference type="InterPro" id="IPR028364">
    <property type="entry name" value="Ribosomal_uL1/biogenesis"/>
</dbReference>
<keyword evidence="5 10" id="KW-0810">Translation regulation</keyword>
<evidence type="ECO:0000256" key="10">
    <source>
        <dbReference type="HAMAP-Rule" id="MF_01318"/>
    </source>
</evidence>
<evidence type="ECO:0000256" key="6">
    <source>
        <dbReference type="ARBA" id="ARBA00022884"/>
    </source>
</evidence>
<sequence length="231" mass="24695">MSKTSKRMRTALEQVKAEAIYSLQDAVQHLAKFPKAKFDETVELSARLGVDPKQSSQMVRGTVSLPNGSGKEVVVAVFTENADEAKAAGADHVGLADLIAKVQDGWLEFDVAVATPSAMKEVRKVARVLGPRGLMPNPKTGTVTDDIAAAIKEVKAGRVEYKMDKTANLAVVVGKRSFSNEQLEENARSAIGALVKSKPEAFKGGAFIKSLTISGTMTPGLRLDIKQLESN</sequence>
<dbReference type="GO" id="GO:0003735">
    <property type="term" value="F:structural constituent of ribosome"/>
    <property type="evidence" value="ECO:0007669"/>
    <property type="project" value="InterPro"/>
</dbReference>
<keyword evidence="13" id="KW-1185">Reference proteome</keyword>
<dbReference type="Gene3D" id="3.40.50.790">
    <property type="match status" value="1"/>
</dbReference>
<dbReference type="AlphaFoldDB" id="A0AAQ3LAX7"/>
<dbReference type="GO" id="GO:0015934">
    <property type="term" value="C:large ribosomal subunit"/>
    <property type="evidence" value="ECO:0007669"/>
    <property type="project" value="InterPro"/>
</dbReference>
<keyword evidence="3 10" id="KW-0820">tRNA-binding</keyword>
<evidence type="ECO:0000256" key="2">
    <source>
        <dbReference type="ARBA" id="ARBA00022491"/>
    </source>
</evidence>
<keyword evidence="2 10" id="KW-0678">Repressor</keyword>
<name>A0AAQ3LAX7_9BACT</name>
<dbReference type="InterPro" id="IPR005878">
    <property type="entry name" value="Ribosom_uL1_bac-type"/>
</dbReference>
<dbReference type="GO" id="GO:0000049">
    <property type="term" value="F:tRNA binding"/>
    <property type="evidence" value="ECO:0007669"/>
    <property type="project" value="UniProtKB-KW"/>
</dbReference>
<dbReference type="RefSeq" id="WP_317833143.1">
    <property type="nucleotide sequence ID" value="NZ_CP136920.1"/>
</dbReference>
<evidence type="ECO:0000256" key="8">
    <source>
        <dbReference type="ARBA" id="ARBA00023274"/>
    </source>
</evidence>
<dbReference type="KEGG" id="puo:RZN69_19915"/>
<dbReference type="InterPro" id="IPR016095">
    <property type="entry name" value="Ribosomal_uL1_3-a/b-sand"/>
</dbReference>
<dbReference type="GO" id="GO:0019843">
    <property type="term" value="F:rRNA binding"/>
    <property type="evidence" value="ECO:0007669"/>
    <property type="project" value="UniProtKB-UniRule"/>
</dbReference>
<dbReference type="PANTHER" id="PTHR36427:SF3">
    <property type="entry name" value="LARGE RIBOSOMAL SUBUNIT PROTEIN UL1M"/>
    <property type="match status" value="1"/>
</dbReference>
<dbReference type="Pfam" id="PF00687">
    <property type="entry name" value="Ribosomal_L1"/>
    <property type="match status" value="1"/>
</dbReference>
<dbReference type="EMBL" id="CP136920">
    <property type="protein sequence ID" value="WOO40897.1"/>
    <property type="molecule type" value="Genomic_DNA"/>
</dbReference>
<evidence type="ECO:0000256" key="9">
    <source>
        <dbReference type="ARBA" id="ARBA00035241"/>
    </source>
</evidence>
<evidence type="ECO:0000256" key="11">
    <source>
        <dbReference type="RuleBase" id="RU000659"/>
    </source>
</evidence>
<evidence type="ECO:0000256" key="5">
    <source>
        <dbReference type="ARBA" id="ARBA00022845"/>
    </source>
</evidence>
<dbReference type="InterPro" id="IPR002143">
    <property type="entry name" value="Ribosomal_uL1"/>
</dbReference>
<keyword evidence="8 10" id="KW-0687">Ribonucleoprotein</keyword>
<protein>
    <recommendedName>
        <fullName evidence="9 10">Large ribosomal subunit protein uL1</fullName>
    </recommendedName>
</protein>
<comment type="subunit">
    <text evidence="10">Part of the 50S ribosomal subunit.</text>
</comment>
<gene>
    <name evidence="10 12" type="primary">rplA</name>
    <name evidence="12" type="ORF">RZN69_19915</name>
</gene>
<dbReference type="PANTHER" id="PTHR36427">
    <property type="entry name" value="54S RIBOSOMAL PROTEIN L1, MITOCHONDRIAL"/>
    <property type="match status" value="1"/>
</dbReference>
<dbReference type="GO" id="GO:0006412">
    <property type="term" value="P:translation"/>
    <property type="evidence" value="ECO:0007669"/>
    <property type="project" value="UniProtKB-UniRule"/>
</dbReference>
<reference evidence="12 13" key="1">
    <citation type="submission" date="2023-10" db="EMBL/GenBank/DDBJ databases">
        <title>Rubellicoccus peritrichatus gen. nov., sp. nov., isolated from an algae of coral reef tank.</title>
        <authorList>
            <person name="Luo J."/>
        </authorList>
    </citation>
    <scope>NUCLEOTIDE SEQUENCE [LARGE SCALE GENOMIC DNA]</scope>
    <source>
        <strain evidence="12 13">CR14</strain>
    </source>
</reference>
<keyword evidence="4 10" id="KW-0699">rRNA-binding</keyword>
<proteinExistence type="inferred from homology"/>
<dbReference type="PROSITE" id="PS01199">
    <property type="entry name" value="RIBOSOMAL_L1"/>
    <property type="match status" value="1"/>
</dbReference>
<evidence type="ECO:0000256" key="4">
    <source>
        <dbReference type="ARBA" id="ARBA00022730"/>
    </source>
</evidence>
<dbReference type="InterPro" id="IPR023674">
    <property type="entry name" value="Ribosomal_uL1-like"/>
</dbReference>
<evidence type="ECO:0000256" key="3">
    <source>
        <dbReference type="ARBA" id="ARBA00022555"/>
    </source>
</evidence>
<dbReference type="HAMAP" id="MF_01318_B">
    <property type="entry name" value="Ribosomal_uL1_B"/>
    <property type="match status" value="1"/>
</dbReference>
<evidence type="ECO:0000313" key="13">
    <source>
        <dbReference type="Proteomes" id="UP001304300"/>
    </source>
</evidence>
<dbReference type="CDD" id="cd00403">
    <property type="entry name" value="Ribosomal_L1"/>
    <property type="match status" value="1"/>
</dbReference>
<keyword evidence="7 10" id="KW-0689">Ribosomal protein</keyword>
<dbReference type="GO" id="GO:0006417">
    <property type="term" value="P:regulation of translation"/>
    <property type="evidence" value="ECO:0007669"/>
    <property type="project" value="UniProtKB-KW"/>
</dbReference>
<organism evidence="12 13">
    <name type="scientific">Rubellicoccus peritrichatus</name>
    <dbReference type="NCBI Taxonomy" id="3080537"/>
    <lineage>
        <taxon>Bacteria</taxon>
        <taxon>Pseudomonadati</taxon>
        <taxon>Verrucomicrobiota</taxon>
        <taxon>Opitutia</taxon>
        <taxon>Puniceicoccales</taxon>
        <taxon>Cerasicoccaceae</taxon>
        <taxon>Rubellicoccus</taxon>
    </lineage>
</organism>
<accession>A0AAQ3LAX7</accession>
<dbReference type="NCBIfam" id="TIGR01169">
    <property type="entry name" value="rplA_bact"/>
    <property type="match status" value="1"/>
</dbReference>
<dbReference type="PIRSF" id="PIRSF002155">
    <property type="entry name" value="Ribosomal_L1"/>
    <property type="match status" value="1"/>
</dbReference>
<comment type="similarity">
    <text evidence="1 10 11">Belongs to the universal ribosomal protein uL1 family.</text>
</comment>